<dbReference type="RefSeq" id="WP_154554112.1">
    <property type="nucleotide sequence ID" value="NZ_JBJESO010000029.1"/>
</dbReference>
<dbReference type="InterPro" id="IPR006638">
    <property type="entry name" value="Elp3/MiaA/NifB-like_rSAM"/>
</dbReference>
<name>A0A6N7XKT5_9FIRM</name>
<evidence type="ECO:0000256" key="3">
    <source>
        <dbReference type="ARBA" id="ARBA00022723"/>
    </source>
</evidence>
<evidence type="ECO:0000256" key="4">
    <source>
        <dbReference type="ARBA" id="ARBA00023004"/>
    </source>
</evidence>
<dbReference type="GO" id="GO:0046872">
    <property type="term" value="F:metal ion binding"/>
    <property type="evidence" value="ECO:0007669"/>
    <property type="project" value="UniProtKB-KW"/>
</dbReference>
<keyword evidence="5" id="KW-0411">Iron-sulfur</keyword>
<dbReference type="InterPro" id="IPR007197">
    <property type="entry name" value="rSAM"/>
</dbReference>
<dbReference type="PANTHER" id="PTHR43409:SF16">
    <property type="entry name" value="SLR0320 PROTEIN"/>
    <property type="match status" value="1"/>
</dbReference>
<dbReference type="InterPro" id="IPR006158">
    <property type="entry name" value="Cobalamin-bd"/>
</dbReference>
<gene>
    <name evidence="8" type="ORF">FYJ65_04190</name>
</gene>
<dbReference type="GO" id="GO:0003824">
    <property type="term" value="F:catalytic activity"/>
    <property type="evidence" value="ECO:0007669"/>
    <property type="project" value="InterPro"/>
</dbReference>
<dbReference type="Pfam" id="PF04055">
    <property type="entry name" value="Radical_SAM"/>
    <property type="match status" value="1"/>
</dbReference>
<evidence type="ECO:0000313" key="9">
    <source>
        <dbReference type="Proteomes" id="UP000469424"/>
    </source>
</evidence>
<dbReference type="SMART" id="SM00729">
    <property type="entry name" value="Elp3"/>
    <property type="match status" value="1"/>
</dbReference>
<evidence type="ECO:0000259" key="7">
    <source>
        <dbReference type="PROSITE" id="PS51918"/>
    </source>
</evidence>
<dbReference type="Pfam" id="PF13311">
    <property type="entry name" value="DUF4080"/>
    <property type="match status" value="1"/>
</dbReference>
<sequence length="506" mass="59119">MRLLLTTIQNDCIHTKLSMKYLYSVVEEAPCQTDVVEYESTDHVGYIFREILRGEYNIVYFHCNMMNVDKVAEVAEMVKKAVPTSIMVMGGTEVSFGTREFMEQHPEIDYVFRGEPESVLYQFLRTIFTYEFDFENIAGLAYRQDDRIQVNPMAAPVDFETLPFPYENMELEPSDTAYYESFRGCPDRCGYSQYYPGKIRSLPLNRICTELRYFLVKNVQRVVFVDKWFNYSRDRAYRIWEYLISNDNGITTFEFDVNGDLLDEETVRLLGTAREGQFRFNVDVESTNAEALAAAGRKANIYQLMYNVSRLQEYGTVEITTVIRAGLPCETPALFARSFNKIFDLKASRMELKVLRLKRGTELRRNAQQYGYAYQSRAPYEVIANDFMPATELIRIENIGKLLNLFVNSGGFEESIQKILLDGRMKPYAFLEGLEAYISKNQMEKMMYKEENLYRILYAYATELYDTMNETLKLPVLQEILHSDMEQNLSYEKVKIFDRKGWDINA</sequence>
<dbReference type="SUPFAM" id="SSF102114">
    <property type="entry name" value="Radical SAM enzymes"/>
    <property type="match status" value="1"/>
</dbReference>
<evidence type="ECO:0000256" key="5">
    <source>
        <dbReference type="ARBA" id="ARBA00023014"/>
    </source>
</evidence>
<organism evidence="8 9">
    <name type="scientific">Mogibacterium kristiansenii</name>
    <dbReference type="NCBI Taxonomy" id="2606708"/>
    <lineage>
        <taxon>Bacteria</taxon>
        <taxon>Bacillati</taxon>
        <taxon>Bacillota</taxon>
        <taxon>Clostridia</taxon>
        <taxon>Peptostreptococcales</taxon>
        <taxon>Anaerovoracaceae</taxon>
        <taxon>Mogibacterium</taxon>
    </lineage>
</organism>
<reference evidence="8 9" key="1">
    <citation type="submission" date="2019-08" db="EMBL/GenBank/DDBJ databases">
        <title>In-depth cultivation of the pig gut microbiome towards novel bacterial diversity and tailored functional studies.</title>
        <authorList>
            <person name="Wylensek D."/>
            <person name="Hitch T.C.A."/>
            <person name="Clavel T."/>
        </authorList>
    </citation>
    <scope>NUCLEOTIDE SEQUENCE [LARGE SCALE GENOMIC DNA]</scope>
    <source>
        <strain evidence="8 9">WCA-MUC-591-APC-4B</strain>
    </source>
</reference>
<dbReference type="PANTHER" id="PTHR43409">
    <property type="entry name" value="ANAEROBIC MAGNESIUM-PROTOPORPHYRIN IX MONOMETHYL ESTER CYCLASE-RELATED"/>
    <property type="match status" value="1"/>
</dbReference>
<evidence type="ECO:0000313" key="8">
    <source>
        <dbReference type="EMBL" id="MST70546.1"/>
    </source>
</evidence>
<dbReference type="GO" id="GO:0031419">
    <property type="term" value="F:cobalamin binding"/>
    <property type="evidence" value="ECO:0007669"/>
    <property type="project" value="InterPro"/>
</dbReference>
<comment type="caution">
    <text evidence="8">The sequence shown here is derived from an EMBL/GenBank/DDBJ whole genome shotgun (WGS) entry which is preliminary data.</text>
</comment>
<proteinExistence type="predicted"/>
<dbReference type="EMBL" id="VUNA01000006">
    <property type="protein sequence ID" value="MST70546.1"/>
    <property type="molecule type" value="Genomic_DNA"/>
</dbReference>
<dbReference type="PROSITE" id="PS51918">
    <property type="entry name" value="RADICAL_SAM"/>
    <property type="match status" value="1"/>
</dbReference>
<keyword evidence="3" id="KW-0479">Metal-binding</keyword>
<feature type="domain" description="B12-binding" evidence="6">
    <location>
        <begin position="1"/>
        <end position="134"/>
    </location>
</feature>
<dbReference type="GO" id="GO:0005829">
    <property type="term" value="C:cytosol"/>
    <property type="evidence" value="ECO:0007669"/>
    <property type="project" value="TreeGrafter"/>
</dbReference>
<dbReference type="Gene3D" id="3.80.30.20">
    <property type="entry name" value="tm_1862 like domain"/>
    <property type="match status" value="1"/>
</dbReference>
<keyword evidence="4" id="KW-0408">Iron</keyword>
<dbReference type="Pfam" id="PF02310">
    <property type="entry name" value="B12-binding"/>
    <property type="match status" value="1"/>
</dbReference>
<evidence type="ECO:0000256" key="2">
    <source>
        <dbReference type="ARBA" id="ARBA00022691"/>
    </source>
</evidence>
<dbReference type="PROSITE" id="PS51332">
    <property type="entry name" value="B12_BINDING"/>
    <property type="match status" value="1"/>
</dbReference>
<dbReference type="Proteomes" id="UP000469424">
    <property type="component" value="Unassembled WGS sequence"/>
</dbReference>
<dbReference type="InterPro" id="IPR051198">
    <property type="entry name" value="BchE-like"/>
</dbReference>
<protein>
    <submittedName>
        <fullName evidence="8">DUF4080 domain-containing protein</fullName>
    </submittedName>
</protein>
<evidence type="ECO:0000259" key="6">
    <source>
        <dbReference type="PROSITE" id="PS51332"/>
    </source>
</evidence>
<comment type="cofactor">
    <cofactor evidence="1">
        <name>[4Fe-4S] cluster</name>
        <dbReference type="ChEBI" id="CHEBI:49883"/>
    </cofactor>
</comment>
<evidence type="ECO:0000256" key="1">
    <source>
        <dbReference type="ARBA" id="ARBA00001966"/>
    </source>
</evidence>
<dbReference type="InterPro" id="IPR058240">
    <property type="entry name" value="rSAM_sf"/>
</dbReference>
<keyword evidence="9" id="KW-1185">Reference proteome</keyword>
<dbReference type="GO" id="GO:0051536">
    <property type="term" value="F:iron-sulfur cluster binding"/>
    <property type="evidence" value="ECO:0007669"/>
    <property type="project" value="UniProtKB-KW"/>
</dbReference>
<keyword evidence="2" id="KW-0949">S-adenosyl-L-methionine</keyword>
<dbReference type="Gene3D" id="3.40.50.280">
    <property type="entry name" value="Cobalamin-binding domain"/>
    <property type="match status" value="1"/>
</dbReference>
<feature type="domain" description="Radical SAM core" evidence="7">
    <location>
        <begin position="171"/>
        <end position="397"/>
    </location>
</feature>
<dbReference type="InterPro" id="IPR025288">
    <property type="entry name" value="DUF4080"/>
</dbReference>
<dbReference type="AlphaFoldDB" id="A0A6N7XKT5"/>
<accession>A0A6N7XKT5</accession>
<dbReference type="InterPro" id="IPR023404">
    <property type="entry name" value="rSAM_horseshoe"/>
</dbReference>